<feature type="non-terminal residue" evidence="1">
    <location>
        <position position="1"/>
    </location>
</feature>
<reference evidence="2" key="1">
    <citation type="submission" date="2022-10" db="EMBL/GenBank/DDBJ databases">
        <title>Genome assembly of Pristionchus species.</title>
        <authorList>
            <person name="Yoshida K."/>
            <person name="Sommer R.J."/>
        </authorList>
    </citation>
    <scope>NUCLEOTIDE SEQUENCE [LARGE SCALE GENOMIC DNA]</scope>
    <source>
        <strain evidence="2">RS5460</strain>
    </source>
</reference>
<gene>
    <name evidence="1" type="ORF">PMAYCL1PPCAC_19574</name>
</gene>
<accession>A0AAN5I2K0</accession>
<keyword evidence="2" id="KW-1185">Reference proteome</keyword>
<sequence length="95" mass="10568">SSLGFLTQVQLFKRSQHLSSIRKRKFEGPLTGDAVVAKGTLDSAQKLCDSSKETLDSVQDPAPSLPRFDTITPIKDHLSFMRNRKLEETHKGVEA</sequence>
<protein>
    <submittedName>
        <fullName evidence="1">Uncharacterized protein</fullName>
    </submittedName>
</protein>
<proteinExistence type="predicted"/>
<organism evidence="1 2">
    <name type="scientific">Pristionchus mayeri</name>
    <dbReference type="NCBI Taxonomy" id="1317129"/>
    <lineage>
        <taxon>Eukaryota</taxon>
        <taxon>Metazoa</taxon>
        <taxon>Ecdysozoa</taxon>
        <taxon>Nematoda</taxon>
        <taxon>Chromadorea</taxon>
        <taxon>Rhabditida</taxon>
        <taxon>Rhabditina</taxon>
        <taxon>Diplogasteromorpha</taxon>
        <taxon>Diplogasteroidea</taxon>
        <taxon>Neodiplogasteridae</taxon>
        <taxon>Pristionchus</taxon>
    </lineage>
</organism>
<feature type="non-terminal residue" evidence="1">
    <location>
        <position position="95"/>
    </location>
</feature>
<name>A0AAN5I2K0_9BILA</name>
<comment type="caution">
    <text evidence="1">The sequence shown here is derived from an EMBL/GenBank/DDBJ whole genome shotgun (WGS) entry which is preliminary data.</text>
</comment>
<dbReference type="AlphaFoldDB" id="A0AAN5I2K0"/>
<evidence type="ECO:0000313" key="1">
    <source>
        <dbReference type="EMBL" id="GMR49379.1"/>
    </source>
</evidence>
<dbReference type="EMBL" id="BTRK01000004">
    <property type="protein sequence ID" value="GMR49379.1"/>
    <property type="molecule type" value="Genomic_DNA"/>
</dbReference>
<evidence type="ECO:0000313" key="2">
    <source>
        <dbReference type="Proteomes" id="UP001328107"/>
    </source>
</evidence>
<dbReference type="Proteomes" id="UP001328107">
    <property type="component" value="Unassembled WGS sequence"/>
</dbReference>